<dbReference type="SUPFAM" id="SSF101386">
    <property type="entry name" value="all-alpha NTP pyrophosphatases"/>
    <property type="match status" value="1"/>
</dbReference>
<dbReference type="Pfam" id="PF08761">
    <property type="entry name" value="dUTPase_2"/>
    <property type="match status" value="1"/>
</dbReference>
<dbReference type="Proteomes" id="UP000075806">
    <property type="component" value="Unassembled WGS sequence"/>
</dbReference>
<accession>A0A161P7U4</accession>
<dbReference type="InterPro" id="IPR016947">
    <property type="entry name" value="UCP030140"/>
</dbReference>
<dbReference type="Gene3D" id="1.10.4010.10">
    <property type="entry name" value="Type II deoxyuridine triphosphatase"/>
    <property type="match status" value="1"/>
</dbReference>
<organism evidence="1 2">
    <name type="scientific">Alkalihalobacillus trypoxylicola</name>
    <dbReference type="NCBI Taxonomy" id="519424"/>
    <lineage>
        <taxon>Bacteria</taxon>
        <taxon>Bacillati</taxon>
        <taxon>Bacillota</taxon>
        <taxon>Bacilli</taxon>
        <taxon>Bacillales</taxon>
        <taxon>Bacillaceae</taxon>
        <taxon>Alkalihalobacillus</taxon>
    </lineage>
</organism>
<dbReference type="RefSeq" id="WP_061949582.1">
    <property type="nucleotide sequence ID" value="NZ_LTAO01000034.1"/>
</dbReference>
<dbReference type="OrthoDB" id="5506143at2"/>
<reference evidence="1" key="1">
    <citation type="submission" date="2016-02" db="EMBL/GenBank/DDBJ databases">
        <title>Genome sequence of Bacillus trypoxylicola KCTC 13244(T).</title>
        <authorList>
            <person name="Jeong H."/>
            <person name="Park S.-H."/>
            <person name="Choi S.-K."/>
        </authorList>
    </citation>
    <scope>NUCLEOTIDE SEQUENCE [LARGE SCALE GENOMIC DNA]</scope>
    <source>
        <strain evidence="1">KCTC 13244</strain>
    </source>
</reference>
<dbReference type="EMBL" id="LTAO01000034">
    <property type="protein sequence ID" value="KYG28158.1"/>
    <property type="molecule type" value="Genomic_DNA"/>
</dbReference>
<name>A0A161P7U4_9BACI</name>
<dbReference type="InterPro" id="IPR014871">
    <property type="entry name" value="dUTPase/dCTP_pyrophosphatase"/>
</dbReference>
<evidence type="ECO:0000313" key="2">
    <source>
        <dbReference type="Proteomes" id="UP000075806"/>
    </source>
</evidence>
<dbReference type="STRING" id="519424.AZF04_09650"/>
<sequence length="177" mass="21011">MLSNLFDLQRKLDQRIIDDKKLHDEDLLPKKILALQVELGELANEWRGFKFWSENQEPNTNALSIAGNKAKKYNPLLEEYVDCLHFILSIGLELRLTQFEYLSPEGLDITECFIELMSDAWEIQNDWKNNRVDEEVYSRIVIQFLYLGKKLGFTEEHVEQAYIEKNKENHNRQDRGY</sequence>
<proteinExistence type="predicted"/>
<evidence type="ECO:0008006" key="3">
    <source>
        <dbReference type="Google" id="ProtNLM"/>
    </source>
</evidence>
<gene>
    <name evidence="1" type="ORF">AZF04_09650</name>
</gene>
<dbReference type="CDD" id="cd11527">
    <property type="entry name" value="NTP-PPase_dUTPase"/>
    <property type="match status" value="1"/>
</dbReference>
<evidence type="ECO:0000313" key="1">
    <source>
        <dbReference type="EMBL" id="KYG28158.1"/>
    </source>
</evidence>
<comment type="caution">
    <text evidence="1">The sequence shown here is derived from an EMBL/GenBank/DDBJ whole genome shotgun (WGS) entry which is preliminary data.</text>
</comment>
<dbReference type="PIRSF" id="PIRSF030140">
    <property type="entry name" value="UCP030140"/>
    <property type="match status" value="1"/>
</dbReference>
<dbReference type="AlphaFoldDB" id="A0A161P7U4"/>
<protein>
    <recommendedName>
        <fullName evidence="3">dUTPase</fullName>
    </recommendedName>
</protein>
<keyword evidence="2" id="KW-1185">Reference proteome</keyword>